<dbReference type="Proteomes" id="UP000199375">
    <property type="component" value="Unassembled WGS sequence"/>
</dbReference>
<feature type="transmembrane region" description="Helical" evidence="2">
    <location>
        <begin position="487"/>
        <end position="520"/>
    </location>
</feature>
<evidence type="ECO:0000256" key="2">
    <source>
        <dbReference type="SAM" id="Phobius"/>
    </source>
</evidence>
<accession>A0A1C4U0D0</accession>
<reference evidence="3 4" key="1">
    <citation type="submission" date="2016-06" db="EMBL/GenBank/DDBJ databases">
        <authorList>
            <person name="Kjaerup R.B."/>
            <person name="Dalgaard T.S."/>
            <person name="Juul-Madsen H.R."/>
        </authorList>
    </citation>
    <scope>NUCLEOTIDE SEQUENCE [LARGE SCALE GENOMIC DNA]</scope>
    <source>
        <strain evidence="3 4">DSM 45626</strain>
    </source>
</reference>
<sequence length="603" mass="66066">MGIHQRIESGGAMSELRAVENVLRQQRRDLVAISNAVGEVGLQVNDIGIRQRITQDQLATLHNAVLRLEQQAQRTKNLHSAEARVGQLKNDIEQQFGHHKVVRRTAVGMLRAFDQGLVREETVRAVSEELLVQNSRYWLAPVLVTLAAWAGDDPQLCVRAVEEAYQHSPERTALFMALVLRRQDRGPAAVRWLRHYLDAQDPAALGREFPVILEATAQGAFGPAGLALVQERLDGWRRLLLDDEAVISAQVRRWRVELTSHVRVDGLDEDFPRLAEASPQWPQLRLMLSHAQAHGSILDRYTPVLAAEATPSSRIEDAVDELLDQLVTEYDREELPLRRQLAEQEAIVQADGDLAAAEQVARAQVDVLDDTRDYLSLQTDCALAPHTLAVSAQTQRLAMAACHDWIGEAHAGFTNDYRIAAPTTVEVAVDPGALSGVAAFRPPSWTGSFDQPMGTLERSLDAHWNRYGRPFVDGLAFDWGKSLIGPLVVIFVVLLIGLAVGGAGIGLLATALTGGVWAVVLKGRAEAAAAEQERVRRLIDDARDEALRGLRAAGMELEAWRDRFTAADSDASRVTALIADLATAGGPGAPHERRAVGRTDKGE</sequence>
<evidence type="ECO:0000256" key="1">
    <source>
        <dbReference type="SAM" id="MobiDB-lite"/>
    </source>
</evidence>
<feature type="region of interest" description="Disordered" evidence="1">
    <location>
        <begin position="583"/>
        <end position="603"/>
    </location>
</feature>
<evidence type="ECO:0000313" key="3">
    <source>
        <dbReference type="EMBL" id="SCE65057.1"/>
    </source>
</evidence>
<evidence type="ECO:0000313" key="4">
    <source>
        <dbReference type="Proteomes" id="UP000199375"/>
    </source>
</evidence>
<keyword evidence="2" id="KW-0812">Transmembrane</keyword>
<protein>
    <submittedName>
        <fullName evidence="3">Uncharacterized protein</fullName>
    </submittedName>
</protein>
<organism evidence="3 4">
    <name type="scientific">Micromonospora haikouensis</name>
    <dbReference type="NCBI Taxonomy" id="686309"/>
    <lineage>
        <taxon>Bacteria</taxon>
        <taxon>Bacillati</taxon>
        <taxon>Actinomycetota</taxon>
        <taxon>Actinomycetes</taxon>
        <taxon>Micromonosporales</taxon>
        <taxon>Micromonosporaceae</taxon>
        <taxon>Micromonospora</taxon>
    </lineage>
</organism>
<proteinExistence type="predicted"/>
<gene>
    <name evidence="3" type="ORF">GA0070558_101316</name>
</gene>
<dbReference type="AlphaFoldDB" id="A0A1C4U0D0"/>
<dbReference type="EMBL" id="FMCW01000001">
    <property type="protein sequence ID" value="SCE65057.1"/>
    <property type="molecule type" value="Genomic_DNA"/>
</dbReference>
<feature type="compositionally biased region" description="Basic and acidic residues" evidence="1">
    <location>
        <begin position="590"/>
        <end position="603"/>
    </location>
</feature>
<keyword evidence="2" id="KW-0472">Membrane</keyword>
<name>A0A1C4U0D0_9ACTN</name>
<keyword evidence="2" id="KW-1133">Transmembrane helix</keyword>